<keyword evidence="2" id="KW-1185">Reference proteome</keyword>
<name>A0ABX1N336_9RHOO</name>
<dbReference type="Proteomes" id="UP000601990">
    <property type="component" value="Unassembled WGS sequence"/>
</dbReference>
<dbReference type="EMBL" id="WTVH01000017">
    <property type="protein sequence ID" value="NMF93681.1"/>
    <property type="molecule type" value="Genomic_DNA"/>
</dbReference>
<comment type="caution">
    <text evidence="1">The sequence shown here is derived from an EMBL/GenBank/DDBJ whole genome shotgun (WGS) entry which is preliminary data.</text>
</comment>
<dbReference type="NCBIfam" id="TIGR02725">
    <property type="entry name" value="phenyl_P_gamma"/>
    <property type="match status" value="1"/>
</dbReference>
<protein>
    <submittedName>
        <fullName evidence="1">Phenylphosphate carboxylase subunit gamma</fullName>
    </submittedName>
</protein>
<dbReference type="RefSeq" id="WP_169198944.1">
    <property type="nucleotide sequence ID" value="NZ_WTVH02000010.1"/>
</dbReference>
<evidence type="ECO:0000313" key="1">
    <source>
        <dbReference type="EMBL" id="NMF93681.1"/>
    </source>
</evidence>
<accession>A0ABX1N336</accession>
<gene>
    <name evidence="1" type="primary">ppcG</name>
    <name evidence="1" type="ORF">GO608_10115</name>
</gene>
<sequence length="84" mass="9994">MNQWEVFVNDLGELSEGKDLELTVRTLNPGMHMYTYKRVKCKVSSELEQFEDRLQVRLGRGQLSDKKFSIRVVEEIQRMPQKYL</sequence>
<reference evidence="1" key="1">
    <citation type="submission" date="2019-12" db="EMBL/GenBank/DDBJ databases">
        <title>Comparative genomics gives insights into the taxonomy of the Azoarcus-Aromatoleum group and reveals separate origins of nif in the plant-associated Azoarcus and non-plant-associated Aromatoleum sub-groups.</title>
        <authorList>
            <person name="Lafos M."/>
            <person name="Maluk M."/>
            <person name="Batista M."/>
            <person name="Junghare M."/>
            <person name="Carmona M."/>
            <person name="Faoro H."/>
            <person name="Cruz L.M."/>
            <person name="Battistoni F."/>
            <person name="De Souza E."/>
            <person name="Pedrosa F."/>
            <person name="Chen W.-M."/>
            <person name="Poole P.S."/>
            <person name="Dixon R.A."/>
            <person name="James E.K."/>
        </authorList>
    </citation>
    <scope>NUCLEOTIDE SEQUENCE</scope>
    <source>
        <strain evidence="1">U120</strain>
    </source>
</reference>
<dbReference type="Pfam" id="PF09662">
    <property type="entry name" value="Phenyl_P_gamma"/>
    <property type="match status" value="1"/>
</dbReference>
<proteinExistence type="predicted"/>
<organism evidence="1 2">
    <name type="scientific">Aromatoleum buckelii</name>
    <dbReference type="NCBI Taxonomy" id="200254"/>
    <lineage>
        <taxon>Bacteria</taxon>
        <taxon>Pseudomonadati</taxon>
        <taxon>Pseudomonadota</taxon>
        <taxon>Betaproteobacteria</taxon>
        <taxon>Rhodocyclales</taxon>
        <taxon>Rhodocyclaceae</taxon>
        <taxon>Aromatoleum</taxon>
    </lineage>
</organism>
<dbReference type="InterPro" id="IPR014097">
    <property type="entry name" value="Phenyl_P_COase_g"/>
</dbReference>
<evidence type="ECO:0000313" key="2">
    <source>
        <dbReference type="Proteomes" id="UP000601990"/>
    </source>
</evidence>